<evidence type="ECO:0000313" key="1">
    <source>
        <dbReference type="EMBL" id="KAH0857558.1"/>
    </source>
</evidence>
<proteinExistence type="predicted"/>
<reference evidence="1 2" key="1">
    <citation type="submission" date="2021-05" db="EMBL/GenBank/DDBJ databases">
        <title>Genome Assembly of Synthetic Allotetraploid Brassica napus Reveals Homoeologous Exchanges between Subgenomes.</title>
        <authorList>
            <person name="Davis J.T."/>
        </authorList>
    </citation>
    <scope>NUCLEOTIDE SEQUENCE [LARGE SCALE GENOMIC DNA]</scope>
    <source>
        <strain evidence="2">cv. Da-Ae</strain>
        <tissue evidence="1">Seedling</tissue>
    </source>
</reference>
<gene>
    <name evidence="1" type="ORF">HID58_085819</name>
</gene>
<evidence type="ECO:0000313" key="2">
    <source>
        <dbReference type="Proteomes" id="UP000824890"/>
    </source>
</evidence>
<accession>A0ABQ7XNM3</accession>
<name>A0ABQ7XNM3_BRANA</name>
<sequence>MNHCAPLIQAIKSKFMSWTVRLLSFAGRLQPISTGISGLINFWTYADEYLWMPGGNKADSYSTRMIYDLLRTAEPEKPHPPPPLPNWHDVLSAMRATTPLGPWRLLTLLSNNILLLSSSSLGFPASRFDKSNQTKDRCYPILKPKLIVLSVPSLDCLTSIDPPPPLMHATDRCSTFWIFVWAWASLENPILL</sequence>
<organism evidence="1 2">
    <name type="scientific">Brassica napus</name>
    <name type="common">Rape</name>
    <dbReference type="NCBI Taxonomy" id="3708"/>
    <lineage>
        <taxon>Eukaryota</taxon>
        <taxon>Viridiplantae</taxon>
        <taxon>Streptophyta</taxon>
        <taxon>Embryophyta</taxon>
        <taxon>Tracheophyta</taxon>
        <taxon>Spermatophyta</taxon>
        <taxon>Magnoliopsida</taxon>
        <taxon>eudicotyledons</taxon>
        <taxon>Gunneridae</taxon>
        <taxon>Pentapetalae</taxon>
        <taxon>rosids</taxon>
        <taxon>malvids</taxon>
        <taxon>Brassicales</taxon>
        <taxon>Brassicaceae</taxon>
        <taxon>Brassiceae</taxon>
        <taxon>Brassica</taxon>
    </lineage>
</organism>
<comment type="caution">
    <text evidence="1">The sequence shown here is derived from an EMBL/GenBank/DDBJ whole genome shotgun (WGS) entry which is preliminary data.</text>
</comment>
<dbReference type="EMBL" id="JAGKQM010000019">
    <property type="protein sequence ID" value="KAH0857558.1"/>
    <property type="molecule type" value="Genomic_DNA"/>
</dbReference>
<keyword evidence="2" id="KW-1185">Reference proteome</keyword>
<dbReference type="Proteomes" id="UP000824890">
    <property type="component" value="Unassembled WGS sequence"/>
</dbReference>
<protein>
    <submittedName>
        <fullName evidence="1">Uncharacterized protein</fullName>
    </submittedName>
</protein>